<evidence type="ECO:0000259" key="9">
    <source>
        <dbReference type="Pfam" id="PF13720"/>
    </source>
</evidence>
<dbReference type="InterPro" id="IPR010137">
    <property type="entry name" value="Lipid_A_LpxA"/>
</dbReference>
<dbReference type="CDD" id="cd03351">
    <property type="entry name" value="LbH_UDP-GlcNAc_AT"/>
    <property type="match status" value="1"/>
</dbReference>
<dbReference type="SUPFAM" id="SSF51161">
    <property type="entry name" value="Trimeric LpxA-like enzymes"/>
    <property type="match status" value="1"/>
</dbReference>
<dbReference type="InterPro" id="IPR011004">
    <property type="entry name" value="Trimer_LpxA-like_sf"/>
</dbReference>
<comment type="caution">
    <text evidence="10">The sequence shown here is derived from an EMBL/GenBank/DDBJ whole genome shotgun (WGS) entry which is preliminary data.</text>
</comment>
<dbReference type="GO" id="GO:0016020">
    <property type="term" value="C:membrane"/>
    <property type="evidence" value="ECO:0007669"/>
    <property type="project" value="GOC"/>
</dbReference>
<dbReference type="PIRSF" id="PIRSF000456">
    <property type="entry name" value="UDP-GlcNAc_acltr"/>
    <property type="match status" value="1"/>
</dbReference>
<dbReference type="EMBL" id="ACKP02000002">
    <property type="protein sequence ID" value="EEX78498.1"/>
    <property type="molecule type" value="Genomic_DNA"/>
</dbReference>
<dbReference type="NCBIfam" id="NF003657">
    <property type="entry name" value="PRK05289.1"/>
    <property type="match status" value="1"/>
</dbReference>
<dbReference type="Gene3D" id="1.20.1180.10">
    <property type="entry name" value="Udp N-acetylglucosamine O-acyltransferase, C-terminal domain"/>
    <property type="match status" value="1"/>
</dbReference>
<dbReference type="NCBIfam" id="TIGR01852">
    <property type="entry name" value="lipid_A_lpxA"/>
    <property type="match status" value="1"/>
</dbReference>
<evidence type="ECO:0000256" key="1">
    <source>
        <dbReference type="ARBA" id="ARBA00022490"/>
    </source>
</evidence>
<gene>
    <name evidence="8 10" type="primary">lpxA</name>
    <name evidence="10" type="ORF">SELSPUOL_00099</name>
</gene>
<name>C9LRN2_SELS3</name>
<dbReference type="PROSITE" id="PS00101">
    <property type="entry name" value="HEXAPEP_TRANSFERASES"/>
    <property type="match status" value="1"/>
</dbReference>
<comment type="catalytic activity">
    <reaction evidence="8">
        <text>a (3R)-hydroxyacyl-[ACP] + UDP-N-acetyl-alpha-D-glucosamine = a UDP-3-O-[(3R)-3-hydroxyacyl]-N-acetyl-alpha-D-glucosamine + holo-[ACP]</text>
        <dbReference type="Rhea" id="RHEA:67812"/>
        <dbReference type="Rhea" id="RHEA-COMP:9685"/>
        <dbReference type="Rhea" id="RHEA-COMP:9945"/>
        <dbReference type="ChEBI" id="CHEBI:57705"/>
        <dbReference type="ChEBI" id="CHEBI:64479"/>
        <dbReference type="ChEBI" id="CHEBI:78827"/>
        <dbReference type="ChEBI" id="CHEBI:173225"/>
        <dbReference type="EC" id="2.3.1.129"/>
    </reaction>
</comment>
<keyword evidence="6 8" id="KW-0443">Lipid metabolism</keyword>
<sequence length="287" mass="31131">MMDSKVVAYIHETAVVSPRAHVAKGVEIGPYAVIEENVTLAENVKVGAHAVIGANVSIGEGTRIEPHAVINSWTSIGKDSHIFQFASVGAEPQDLKFKGEKSYTIIGDRTTIREYSSIHRATGEGEETRIGSDSLLMACTHVAHNCVVGNHVIMSNAAMIAGHAIVEDRAVLGGMCGIHQFVKIGRNVMIGGMSKIVQDCVPYTIVDGHPARVVGLNSVGIARAGIAVEARRNIKRAYKILFRSGLSLAQAIAVIEQEVETSEEVEHFLRFLRNVDRGICRERRENE</sequence>
<keyword evidence="3 8" id="KW-0441">Lipid A biosynthesis</keyword>
<dbReference type="Pfam" id="PF00132">
    <property type="entry name" value="Hexapep"/>
    <property type="match status" value="1"/>
</dbReference>
<dbReference type="PANTHER" id="PTHR43480:SF1">
    <property type="entry name" value="ACYL-[ACYL-CARRIER-PROTEIN]--UDP-N-ACETYLGLUCOSAMINE O-ACYLTRANSFERASE, MITOCHONDRIAL-RELATED"/>
    <property type="match status" value="1"/>
</dbReference>
<dbReference type="UniPathway" id="UPA00359">
    <property type="reaction ID" value="UER00477"/>
</dbReference>
<reference evidence="10 11" key="1">
    <citation type="submission" date="2009-09" db="EMBL/GenBank/DDBJ databases">
        <authorList>
            <person name="Weinstock G."/>
            <person name="Sodergren E."/>
            <person name="Clifton S."/>
            <person name="Fulton L."/>
            <person name="Fulton B."/>
            <person name="Courtney L."/>
            <person name="Fronick C."/>
            <person name="Harrison M."/>
            <person name="Strong C."/>
            <person name="Farmer C."/>
            <person name="Delahaunty K."/>
            <person name="Markovic C."/>
            <person name="Hall O."/>
            <person name="Minx P."/>
            <person name="Tomlinson C."/>
            <person name="Mitreva M."/>
            <person name="Nelson J."/>
            <person name="Hou S."/>
            <person name="Wollam A."/>
            <person name="Pepin K.H."/>
            <person name="Johnson M."/>
            <person name="Bhonagiri V."/>
            <person name="Nash W.E."/>
            <person name="Warren W."/>
            <person name="Chinwalla A."/>
            <person name="Mardis E.R."/>
            <person name="Wilson R.K."/>
        </authorList>
    </citation>
    <scope>NUCLEOTIDE SEQUENCE [LARGE SCALE GENOMIC DNA]</scope>
    <source>
        <strain evidence="11">ATCC 35185 / DSM 20758 / VPI D19B-28</strain>
    </source>
</reference>
<evidence type="ECO:0000256" key="8">
    <source>
        <dbReference type="HAMAP-Rule" id="MF_00387"/>
    </source>
</evidence>
<organism evidence="10 11">
    <name type="scientific">Selenomonas sputigena (strain ATCC 35185 / DSM 20758 / CCUG 44933 / VPI D19B-28)</name>
    <dbReference type="NCBI Taxonomy" id="546271"/>
    <lineage>
        <taxon>Bacteria</taxon>
        <taxon>Bacillati</taxon>
        <taxon>Bacillota</taxon>
        <taxon>Negativicutes</taxon>
        <taxon>Selenomonadales</taxon>
        <taxon>Selenomonadaceae</taxon>
        <taxon>Selenomonas</taxon>
    </lineage>
</organism>
<feature type="domain" description="UDP N-acetylglucosamine O-acyltransferase C-terminal" evidence="9">
    <location>
        <begin position="199"/>
        <end position="280"/>
    </location>
</feature>
<keyword evidence="2 8" id="KW-0444">Lipid biosynthesis</keyword>
<dbReference type="eggNOG" id="COG1043">
    <property type="taxonomic scope" value="Bacteria"/>
</dbReference>
<dbReference type="InterPro" id="IPR037157">
    <property type="entry name" value="Acetyltransf_C_sf"/>
</dbReference>
<evidence type="ECO:0000256" key="4">
    <source>
        <dbReference type="ARBA" id="ARBA00022679"/>
    </source>
</evidence>
<dbReference type="InterPro" id="IPR018357">
    <property type="entry name" value="Hexapep_transf_CS"/>
</dbReference>
<protein>
    <recommendedName>
        <fullName evidence="8">Acyl-[acyl-carrier-protein]--UDP-N-acetylglucosamine O-acyltransferase</fullName>
        <shortName evidence="8">UDP-N-acetylglucosamine acyltransferase</shortName>
        <ecNumber evidence="8">2.3.1.129</ecNumber>
    </recommendedName>
</protein>
<dbReference type="AlphaFoldDB" id="C9LRN2"/>
<keyword evidence="5 8" id="KW-0677">Repeat</keyword>
<comment type="pathway">
    <text evidence="8">Glycolipid biosynthesis; lipid IV(A) biosynthesis; lipid IV(A) from (3R)-3-hydroxytetradecanoyl-[acyl-carrier-protein] and UDP-N-acetyl-alpha-D-glucosamine: step 1/6.</text>
</comment>
<dbReference type="STRING" id="546271.Selsp_1905"/>
<dbReference type="InterPro" id="IPR001451">
    <property type="entry name" value="Hexapep"/>
</dbReference>
<proteinExistence type="inferred from homology"/>
<keyword evidence="7 8" id="KW-0012">Acyltransferase</keyword>
<dbReference type="PANTHER" id="PTHR43480">
    <property type="entry name" value="ACYL-[ACYL-CARRIER-PROTEIN]--UDP-N-ACETYLGLUCOSAMINE O-ACYLTRANSFERASE"/>
    <property type="match status" value="1"/>
</dbReference>
<comment type="subunit">
    <text evidence="8">Homotrimer.</text>
</comment>
<accession>C9LRN2</accession>
<dbReference type="Gene3D" id="2.160.10.10">
    <property type="entry name" value="Hexapeptide repeat proteins"/>
    <property type="match status" value="1"/>
</dbReference>
<evidence type="ECO:0000256" key="6">
    <source>
        <dbReference type="ARBA" id="ARBA00023098"/>
    </source>
</evidence>
<evidence type="ECO:0000256" key="5">
    <source>
        <dbReference type="ARBA" id="ARBA00022737"/>
    </source>
</evidence>
<comment type="function">
    <text evidence="8">Involved in the biosynthesis of lipid A, a phosphorylated glycolipid that anchors the lipopolysaccharide to the outer membrane of the cell.</text>
</comment>
<dbReference type="Pfam" id="PF13720">
    <property type="entry name" value="Acetyltransf_11"/>
    <property type="match status" value="1"/>
</dbReference>
<evidence type="ECO:0000256" key="3">
    <source>
        <dbReference type="ARBA" id="ARBA00022556"/>
    </source>
</evidence>
<dbReference type="InterPro" id="IPR029098">
    <property type="entry name" value="Acetyltransf_C"/>
</dbReference>
<dbReference type="HAMAP" id="MF_00387">
    <property type="entry name" value="LpxA"/>
    <property type="match status" value="1"/>
</dbReference>
<dbReference type="GO" id="GO:0008780">
    <property type="term" value="F:acyl-[acyl-carrier-protein]-UDP-N-acetylglucosamine O-acyltransferase activity"/>
    <property type="evidence" value="ECO:0007669"/>
    <property type="project" value="UniProtKB-UniRule"/>
</dbReference>
<dbReference type="OrthoDB" id="9807278at2"/>
<evidence type="ECO:0000313" key="11">
    <source>
        <dbReference type="Proteomes" id="UP000003505"/>
    </source>
</evidence>
<keyword evidence="1 8" id="KW-0963">Cytoplasm</keyword>
<dbReference type="RefSeq" id="WP_006190689.1">
    <property type="nucleotide sequence ID" value="NC_015437.1"/>
</dbReference>
<dbReference type="GO" id="GO:0009245">
    <property type="term" value="P:lipid A biosynthetic process"/>
    <property type="evidence" value="ECO:0007669"/>
    <property type="project" value="UniProtKB-UniRule"/>
</dbReference>
<evidence type="ECO:0000256" key="7">
    <source>
        <dbReference type="ARBA" id="ARBA00023315"/>
    </source>
</evidence>
<dbReference type="GO" id="GO:0005737">
    <property type="term" value="C:cytoplasm"/>
    <property type="evidence" value="ECO:0007669"/>
    <property type="project" value="UniProtKB-SubCell"/>
</dbReference>
<evidence type="ECO:0000313" key="10">
    <source>
        <dbReference type="EMBL" id="EEX78498.1"/>
    </source>
</evidence>
<evidence type="ECO:0000256" key="2">
    <source>
        <dbReference type="ARBA" id="ARBA00022516"/>
    </source>
</evidence>
<comment type="subcellular location">
    <subcellularLocation>
        <location evidence="8">Cytoplasm</location>
    </subcellularLocation>
</comment>
<dbReference type="EC" id="2.3.1.129" evidence="8"/>
<keyword evidence="4 8" id="KW-0808">Transferase</keyword>
<dbReference type="Proteomes" id="UP000003505">
    <property type="component" value="Unassembled WGS sequence"/>
</dbReference>
<comment type="similarity">
    <text evidence="8">Belongs to the transferase hexapeptide repeat family. LpxA subfamily.</text>
</comment>